<feature type="domain" description="Clathrin/coatomer adaptor adaptin-like N-terminal" evidence="11">
    <location>
        <begin position="47"/>
        <end position="609"/>
    </location>
</feature>
<dbReference type="PIRSF" id="PIRSF037092">
    <property type="entry name" value="AP3_complex_delta"/>
    <property type="match status" value="1"/>
</dbReference>
<sequence>MTSLYAPGTEDIRQRLRPFGFFFEKSLKDLIKGIRSHNDTPEKLDQFFKQVLSECRDEVNSPDLNSKTNAVLKLTYLEMYGFDMAWCNFHILEVMSSYKLQQKRVGYLAASQSFYKDSDILMLATNLLKKDLKYDGNNDVVKVGIALSGLSTIITPSLARDISDDLFTMLNSTKPYIRKKAITALFKVFLQYPEALRDNFDKFVSRLDDDDISVVSAAVSVICELSKKNPQPFIQLSPLLYEILVTIDNNWIIIRLLKLFTNLSQVEPKLRAKLLPKILELMDNTVATSVIYESVNCIIKGNMLEEDDFETAMACLERLHTFCDSQDPNLRYISCILFYKIGKINTDFISRFDQLIVRLLSDVDVSIRSKAIELIEGIVDEDNLKSVVQTLMKQFVDEDVVILQTGNVVYERSKRIPIVIPENYKIKMVNVIISICSAGNYLNVNDFEWYNAVIMDLAMLCQDVSDKTLGSKIGEQFRNLMIKVPSIREVTIANIIKLISNDDINRQLPTILRECIWCIGEFSVLVENGDDLIKVMIGNAGYYSHSVQEVLILALVKIFSNWCNNFHQDKIIEIESILKELIEFFENLSYSSTFEVQERSVEVLEFLRLSLEALEEDSESLPMLLSEVLPSFFNTYELAPIARGTQSNLTIDENLDLETPFLTKEVADQLLDDQKSDLMSDMISDISIEKQGESELIEYSDIPYEEKEKLNNPDNPFEVEREKERMANPYYLGEEDEGNINKSKDLLNLNEEDSTEQKPETIRLNRPGNTLNSLSLLTVKNGKTSKKGKKKNRVEVLSDQSVIEVISKKKDTVQKPHESHLTQASSKKDKINLRMHSELENFDFSNFEASSNVEKESQQNHTFREEEDLELNRLKAQLSLQANKDNCSDSEEVIVIKKKKKGKKAKSKTKLNAKTKRPPESNDLLRAQSTDV</sequence>
<dbReference type="SUPFAM" id="SSF48371">
    <property type="entry name" value="ARM repeat"/>
    <property type="match status" value="1"/>
</dbReference>
<feature type="compositionally biased region" description="Basic and acidic residues" evidence="10">
    <location>
        <begin position="808"/>
        <end position="839"/>
    </location>
</feature>
<dbReference type="FunFam" id="1.25.10.10:FF:000251">
    <property type="entry name" value="AP-3 complex subunit delta"/>
    <property type="match status" value="1"/>
</dbReference>
<feature type="compositionally biased region" description="Basic and acidic residues" evidence="10">
    <location>
        <begin position="853"/>
        <end position="864"/>
    </location>
</feature>
<dbReference type="RefSeq" id="XP_056082068.1">
    <property type="nucleotide sequence ID" value="XM_056222370.1"/>
</dbReference>
<comment type="similarity">
    <text evidence="2 9">Belongs to the adaptor complexes large subunit family.</text>
</comment>
<evidence type="ECO:0000313" key="13">
    <source>
        <dbReference type="Proteomes" id="UP001161438"/>
    </source>
</evidence>
<keyword evidence="13" id="KW-1185">Reference proteome</keyword>
<keyword evidence="4 9" id="KW-0813">Transport</keyword>
<evidence type="ECO:0000313" key="12">
    <source>
        <dbReference type="EMBL" id="CAI4038953.1"/>
    </source>
</evidence>
<dbReference type="Proteomes" id="UP001161438">
    <property type="component" value="Chromosome 6"/>
</dbReference>
<dbReference type="PANTHER" id="PTHR22781:SF12">
    <property type="entry name" value="AP-3 COMPLEX SUBUNIT DELTA-1"/>
    <property type="match status" value="1"/>
</dbReference>
<dbReference type="Pfam" id="PF01602">
    <property type="entry name" value="Adaptin_N"/>
    <property type="match status" value="1"/>
</dbReference>
<dbReference type="InterPro" id="IPR016024">
    <property type="entry name" value="ARM-type_fold"/>
</dbReference>
<dbReference type="PANTHER" id="PTHR22781">
    <property type="entry name" value="DELTA ADAPTIN-RELATED"/>
    <property type="match status" value="1"/>
</dbReference>
<evidence type="ECO:0000256" key="10">
    <source>
        <dbReference type="SAM" id="MobiDB-lite"/>
    </source>
</evidence>
<dbReference type="EMBL" id="OX365762">
    <property type="protein sequence ID" value="CAI4038953.1"/>
    <property type="molecule type" value="Genomic_DNA"/>
</dbReference>
<accession>A0AA35IXX0</accession>
<dbReference type="GO" id="GO:0005794">
    <property type="term" value="C:Golgi apparatus"/>
    <property type="evidence" value="ECO:0007669"/>
    <property type="project" value="UniProtKB-SubCell"/>
</dbReference>
<keyword evidence="9" id="KW-0333">Golgi apparatus</keyword>
<dbReference type="Gene3D" id="1.25.10.10">
    <property type="entry name" value="Leucine-rich Repeat Variant"/>
    <property type="match status" value="1"/>
</dbReference>
<dbReference type="AlphaFoldDB" id="A0AA35IXX0"/>
<reference evidence="12" key="1">
    <citation type="submission" date="2022-10" db="EMBL/GenBank/DDBJ databases">
        <authorList>
            <person name="Byrne P K."/>
        </authorList>
    </citation>
    <scope>NUCLEOTIDE SEQUENCE</scope>
    <source>
        <strain evidence="12">IFO1815</strain>
    </source>
</reference>
<keyword evidence="5" id="KW-0677">Repeat</keyword>
<dbReference type="GO" id="GO:0030665">
    <property type="term" value="C:clathrin-coated vesicle membrane"/>
    <property type="evidence" value="ECO:0007669"/>
    <property type="project" value="UniProtKB-SubCell"/>
</dbReference>
<dbReference type="GO" id="GO:0030123">
    <property type="term" value="C:AP-3 adaptor complex"/>
    <property type="evidence" value="ECO:0007669"/>
    <property type="project" value="InterPro"/>
</dbReference>
<evidence type="ECO:0000256" key="2">
    <source>
        <dbReference type="ARBA" id="ARBA00006613"/>
    </source>
</evidence>
<evidence type="ECO:0000256" key="1">
    <source>
        <dbReference type="ARBA" id="ARBA00004145"/>
    </source>
</evidence>
<evidence type="ECO:0000259" key="11">
    <source>
        <dbReference type="Pfam" id="PF01602"/>
    </source>
</evidence>
<feature type="compositionally biased region" description="Basic residues" evidence="10">
    <location>
        <begin position="899"/>
        <end position="916"/>
    </location>
</feature>
<gene>
    <name evidence="12" type="primary">SMKI06G3050</name>
    <name evidence="12" type="ORF">SMKI_06G3050</name>
</gene>
<evidence type="ECO:0000256" key="7">
    <source>
        <dbReference type="ARBA" id="ARBA00023136"/>
    </source>
</evidence>
<feature type="region of interest" description="Disordered" evidence="10">
    <location>
        <begin position="808"/>
        <end position="867"/>
    </location>
</feature>
<organism evidence="12 13">
    <name type="scientific">Saccharomyces mikatae IFO 1815</name>
    <dbReference type="NCBI Taxonomy" id="226126"/>
    <lineage>
        <taxon>Eukaryota</taxon>
        <taxon>Fungi</taxon>
        <taxon>Dikarya</taxon>
        <taxon>Ascomycota</taxon>
        <taxon>Saccharomycotina</taxon>
        <taxon>Saccharomycetes</taxon>
        <taxon>Saccharomycetales</taxon>
        <taxon>Saccharomycetaceae</taxon>
        <taxon>Saccharomyces</taxon>
    </lineage>
</organism>
<dbReference type="InterPro" id="IPR011989">
    <property type="entry name" value="ARM-like"/>
</dbReference>
<evidence type="ECO:0000256" key="8">
    <source>
        <dbReference type="ARBA" id="ARBA00023329"/>
    </source>
</evidence>
<evidence type="ECO:0000256" key="3">
    <source>
        <dbReference type="ARBA" id="ARBA00015717"/>
    </source>
</evidence>
<name>A0AA35IXX0_SACMI</name>
<dbReference type="InterPro" id="IPR002553">
    <property type="entry name" value="Clathrin/coatomer_adapt-like_N"/>
</dbReference>
<protein>
    <recommendedName>
        <fullName evidence="3 9">AP-3 complex subunit delta</fullName>
    </recommendedName>
</protein>
<dbReference type="InterPro" id="IPR017105">
    <property type="entry name" value="AP3_complex_dsu"/>
</dbReference>
<dbReference type="GO" id="GO:0006896">
    <property type="term" value="P:Golgi to vacuole transport"/>
    <property type="evidence" value="ECO:0007669"/>
    <property type="project" value="TreeGrafter"/>
</dbReference>
<evidence type="ECO:0000256" key="6">
    <source>
        <dbReference type="ARBA" id="ARBA00022927"/>
    </source>
</evidence>
<keyword evidence="8" id="KW-0968">Cytoplasmic vesicle</keyword>
<feature type="region of interest" description="Disordered" evidence="10">
    <location>
        <begin position="899"/>
        <end position="932"/>
    </location>
</feature>
<dbReference type="GeneID" id="80918164"/>
<evidence type="ECO:0000256" key="4">
    <source>
        <dbReference type="ARBA" id="ARBA00022448"/>
    </source>
</evidence>
<keyword evidence="7" id="KW-0472">Membrane</keyword>
<feature type="compositionally biased region" description="Polar residues" evidence="10">
    <location>
        <begin position="843"/>
        <end position="852"/>
    </location>
</feature>
<comment type="function">
    <text evidence="9">Part of the AP-3 complex, an adaptor-related complex which is not clathrin-associated. The complex is associated with the Golgi region as well as more peripheral structures. It facilitates the budding of vesicles from the Golgi membrane.</text>
</comment>
<evidence type="ECO:0000256" key="5">
    <source>
        <dbReference type="ARBA" id="ARBA00022737"/>
    </source>
</evidence>
<comment type="subcellular location">
    <subcellularLocation>
        <location evidence="1">Cytoplasmic vesicle</location>
        <location evidence="1">Clathrin-coated vesicle membrane</location>
        <topology evidence="1">Peripheral membrane protein</topology>
        <orientation evidence="1">Cytoplasmic side</orientation>
    </subcellularLocation>
    <subcellularLocation>
        <location evidence="9">Golgi apparatus</location>
    </subcellularLocation>
</comment>
<evidence type="ECO:0000256" key="9">
    <source>
        <dbReference type="PIRNR" id="PIRNR037092"/>
    </source>
</evidence>
<keyword evidence="6 9" id="KW-0653">Protein transport</keyword>
<proteinExistence type="inferred from homology"/>
<dbReference type="GO" id="GO:0006623">
    <property type="term" value="P:protein targeting to vacuole"/>
    <property type="evidence" value="ECO:0007669"/>
    <property type="project" value="TreeGrafter"/>
</dbReference>
<dbReference type="GO" id="GO:0010008">
    <property type="term" value="C:endosome membrane"/>
    <property type="evidence" value="ECO:0007669"/>
    <property type="project" value="TreeGrafter"/>
</dbReference>
<comment type="subunit">
    <text evidence="9">Adaptor protein complex 3 (AP-3) is a heterotetramer.</text>
</comment>